<name>A0A4Y2KX56_ARAVE</name>
<dbReference type="Proteomes" id="UP000499080">
    <property type="component" value="Unassembled WGS sequence"/>
</dbReference>
<protein>
    <recommendedName>
        <fullName evidence="3">Tc1-like transposase DDE domain-containing protein</fullName>
    </recommendedName>
</protein>
<evidence type="ECO:0000313" key="1">
    <source>
        <dbReference type="EMBL" id="GBN06875.1"/>
    </source>
</evidence>
<dbReference type="PANTHER" id="PTHR46060:SF1">
    <property type="entry name" value="MARINER MOS1 TRANSPOSASE-LIKE PROTEIN"/>
    <property type="match status" value="1"/>
</dbReference>
<dbReference type="PANTHER" id="PTHR46060">
    <property type="entry name" value="MARINER MOS1 TRANSPOSASE-LIKE PROTEIN"/>
    <property type="match status" value="1"/>
</dbReference>
<sequence length="194" mass="22035">MLLPQEPLQVLKQMVVDGSKIRAIGGISNIFHRNHCRSCCVRSATLSWSNTMSARSIPRLSFRIASLKFSHHLSQTNLHISFLADTVLLTLVLLLDPSCHQGVECFVLLPDNARPHVALCTQQLLKWLRWEGLDHPTYCINLASSEYHLFCHLKRFLTGQHFSSDDVVHMAVSNRFRCETADFFTLVTEIGFTV</sequence>
<gene>
    <name evidence="1" type="ORF">AVEN_33974_1</name>
</gene>
<accession>A0A4Y2KX56</accession>
<dbReference type="Gene3D" id="3.30.420.10">
    <property type="entry name" value="Ribonuclease H-like superfamily/Ribonuclease H"/>
    <property type="match status" value="1"/>
</dbReference>
<dbReference type="InterPro" id="IPR036397">
    <property type="entry name" value="RNaseH_sf"/>
</dbReference>
<dbReference type="OrthoDB" id="9970333at2759"/>
<evidence type="ECO:0008006" key="3">
    <source>
        <dbReference type="Google" id="ProtNLM"/>
    </source>
</evidence>
<proteinExistence type="predicted"/>
<dbReference type="InterPro" id="IPR052709">
    <property type="entry name" value="Transposase-MT_Hybrid"/>
</dbReference>
<dbReference type="EMBL" id="BGPR01005108">
    <property type="protein sequence ID" value="GBN06875.1"/>
    <property type="molecule type" value="Genomic_DNA"/>
</dbReference>
<comment type="caution">
    <text evidence="1">The sequence shown here is derived from an EMBL/GenBank/DDBJ whole genome shotgun (WGS) entry which is preliminary data.</text>
</comment>
<dbReference type="AlphaFoldDB" id="A0A4Y2KX56"/>
<reference evidence="1 2" key="1">
    <citation type="journal article" date="2019" name="Sci. Rep.">
        <title>Orb-weaving spider Araneus ventricosus genome elucidates the spidroin gene catalogue.</title>
        <authorList>
            <person name="Kono N."/>
            <person name="Nakamura H."/>
            <person name="Ohtoshi R."/>
            <person name="Moran D.A.P."/>
            <person name="Shinohara A."/>
            <person name="Yoshida Y."/>
            <person name="Fujiwara M."/>
            <person name="Mori M."/>
            <person name="Tomita M."/>
            <person name="Arakawa K."/>
        </authorList>
    </citation>
    <scope>NUCLEOTIDE SEQUENCE [LARGE SCALE GENOMIC DNA]</scope>
</reference>
<keyword evidence="2" id="KW-1185">Reference proteome</keyword>
<evidence type="ECO:0000313" key="2">
    <source>
        <dbReference type="Proteomes" id="UP000499080"/>
    </source>
</evidence>
<organism evidence="1 2">
    <name type="scientific">Araneus ventricosus</name>
    <name type="common">Orbweaver spider</name>
    <name type="synonym">Epeira ventricosa</name>
    <dbReference type="NCBI Taxonomy" id="182803"/>
    <lineage>
        <taxon>Eukaryota</taxon>
        <taxon>Metazoa</taxon>
        <taxon>Ecdysozoa</taxon>
        <taxon>Arthropoda</taxon>
        <taxon>Chelicerata</taxon>
        <taxon>Arachnida</taxon>
        <taxon>Araneae</taxon>
        <taxon>Araneomorphae</taxon>
        <taxon>Entelegynae</taxon>
        <taxon>Araneoidea</taxon>
        <taxon>Araneidae</taxon>
        <taxon>Araneus</taxon>
    </lineage>
</organism>
<dbReference type="GO" id="GO:0003676">
    <property type="term" value="F:nucleic acid binding"/>
    <property type="evidence" value="ECO:0007669"/>
    <property type="project" value="InterPro"/>
</dbReference>